<feature type="transmembrane region" description="Helical" evidence="6">
    <location>
        <begin position="127"/>
        <end position="145"/>
    </location>
</feature>
<name>A0ABV3Y7A5_9ACTN</name>
<dbReference type="Pfam" id="PF02653">
    <property type="entry name" value="BPD_transp_2"/>
    <property type="match status" value="1"/>
</dbReference>
<feature type="transmembrane region" description="Helical" evidence="6">
    <location>
        <begin position="294"/>
        <end position="314"/>
    </location>
</feature>
<evidence type="ECO:0000313" key="7">
    <source>
        <dbReference type="EMBL" id="MEX6430423.1"/>
    </source>
</evidence>
<comment type="subcellular location">
    <subcellularLocation>
        <location evidence="1">Cell membrane</location>
        <topology evidence="1">Multi-pass membrane protein</topology>
    </subcellularLocation>
</comment>
<dbReference type="EMBL" id="JBFSHR010000052">
    <property type="protein sequence ID" value="MEX6430423.1"/>
    <property type="molecule type" value="Genomic_DNA"/>
</dbReference>
<gene>
    <name evidence="7" type="ORF">AB6A68_11350</name>
</gene>
<keyword evidence="2" id="KW-1003">Cell membrane</keyword>
<dbReference type="CDD" id="cd06581">
    <property type="entry name" value="TM_PBP1_LivM_like"/>
    <property type="match status" value="1"/>
</dbReference>
<evidence type="ECO:0000256" key="5">
    <source>
        <dbReference type="ARBA" id="ARBA00023136"/>
    </source>
</evidence>
<protein>
    <submittedName>
        <fullName evidence="7">Branched-chain amino acid ABC transporter permease</fullName>
    </submittedName>
</protein>
<feature type="transmembrane region" description="Helical" evidence="6">
    <location>
        <begin position="26"/>
        <end position="46"/>
    </location>
</feature>
<keyword evidence="5 6" id="KW-0472">Membrane</keyword>
<feature type="transmembrane region" description="Helical" evidence="6">
    <location>
        <begin position="101"/>
        <end position="120"/>
    </location>
</feature>
<evidence type="ECO:0000256" key="6">
    <source>
        <dbReference type="SAM" id="Phobius"/>
    </source>
</evidence>
<feature type="transmembrane region" description="Helical" evidence="6">
    <location>
        <begin position="52"/>
        <end position="70"/>
    </location>
</feature>
<keyword evidence="8" id="KW-1185">Reference proteome</keyword>
<feature type="transmembrane region" description="Helical" evidence="6">
    <location>
        <begin position="77"/>
        <end position="95"/>
    </location>
</feature>
<proteinExistence type="predicted"/>
<feature type="transmembrane region" description="Helical" evidence="6">
    <location>
        <begin position="220"/>
        <end position="245"/>
    </location>
</feature>
<sequence length="332" mass="35223">MLLKFRDQRQNPSEDLKGQSRWRRAASPWVAAAIPVLIFLVAVHVYSNELLLVDMAIYIALAQGINIIYGFTGYLPFGYFGFFGVGAYVAGYGIIHWGLSGPVAVLVGGVGGALAGAILLPLFRLRGAYFALTTLAAGEAFYAIVSNPSLTSITNGPYGLNLATAYSSGWSFGMAVGLAGVAILVAALIKRSRYGMTLKAIKDDPYSAAMAGINVARDRFYAWLIAAAIAGVGGAIYGWAISVFYPQDVFDVTVSVFAIVFALFGGIGSIWGPTIGAALLYAIYNVVGVSNPQYFQLIYGLIIVLLVLFAPRGLAGLMASIRERRLFGGGAR</sequence>
<evidence type="ECO:0000256" key="4">
    <source>
        <dbReference type="ARBA" id="ARBA00022989"/>
    </source>
</evidence>
<dbReference type="PANTHER" id="PTHR30482">
    <property type="entry name" value="HIGH-AFFINITY BRANCHED-CHAIN AMINO ACID TRANSPORT SYSTEM PERMEASE"/>
    <property type="match status" value="1"/>
</dbReference>
<feature type="transmembrane region" description="Helical" evidence="6">
    <location>
        <begin position="257"/>
        <end position="282"/>
    </location>
</feature>
<comment type="caution">
    <text evidence="7">The sequence shown here is derived from an EMBL/GenBank/DDBJ whole genome shotgun (WGS) entry which is preliminary data.</text>
</comment>
<reference evidence="7 8" key="1">
    <citation type="submission" date="2024-07" db="EMBL/GenBank/DDBJ databases">
        <title>Draft Genome Sequence of Ferrimicrobium acidiphilum Strain YE2023, Isolated from a Pulp of Bioleach Reactor.</title>
        <authorList>
            <person name="Elkina Y.A."/>
            <person name="Bulaeva A.G."/>
            <person name="Beletsky A.V."/>
            <person name="Mardanov A.V."/>
        </authorList>
    </citation>
    <scope>NUCLEOTIDE SEQUENCE [LARGE SCALE GENOMIC DNA]</scope>
    <source>
        <strain evidence="7 8">YE2023</strain>
    </source>
</reference>
<dbReference type="InterPro" id="IPR001851">
    <property type="entry name" value="ABC_transp_permease"/>
</dbReference>
<dbReference type="Proteomes" id="UP001560267">
    <property type="component" value="Unassembled WGS sequence"/>
</dbReference>
<evidence type="ECO:0000256" key="2">
    <source>
        <dbReference type="ARBA" id="ARBA00022475"/>
    </source>
</evidence>
<keyword evidence="3 6" id="KW-0812">Transmembrane</keyword>
<keyword evidence="4 6" id="KW-1133">Transmembrane helix</keyword>
<evidence type="ECO:0000256" key="1">
    <source>
        <dbReference type="ARBA" id="ARBA00004651"/>
    </source>
</evidence>
<evidence type="ECO:0000256" key="3">
    <source>
        <dbReference type="ARBA" id="ARBA00022692"/>
    </source>
</evidence>
<feature type="transmembrane region" description="Helical" evidence="6">
    <location>
        <begin position="165"/>
        <end position="189"/>
    </location>
</feature>
<accession>A0ABV3Y7A5</accession>
<dbReference type="PANTHER" id="PTHR30482:SF10">
    <property type="entry name" value="HIGH-AFFINITY BRANCHED-CHAIN AMINO ACID TRANSPORT PROTEIN BRAE"/>
    <property type="match status" value="1"/>
</dbReference>
<dbReference type="RefSeq" id="WP_298347379.1">
    <property type="nucleotide sequence ID" value="NZ_JBFSHR010000052.1"/>
</dbReference>
<evidence type="ECO:0000313" key="8">
    <source>
        <dbReference type="Proteomes" id="UP001560267"/>
    </source>
</evidence>
<organism evidence="7 8">
    <name type="scientific">Ferrimicrobium acidiphilum</name>
    <dbReference type="NCBI Taxonomy" id="121039"/>
    <lineage>
        <taxon>Bacteria</taxon>
        <taxon>Bacillati</taxon>
        <taxon>Actinomycetota</taxon>
        <taxon>Acidimicrobiia</taxon>
        <taxon>Acidimicrobiales</taxon>
        <taxon>Acidimicrobiaceae</taxon>
        <taxon>Ferrimicrobium</taxon>
    </lineage>
</organism>
<dbReference type="InterPro" id="IPR043428">
    <property type="entry name" value="LivM-like"/>
</dbReference>